<dbReference type="CDD" id="cd06529">
    <property type="entry name" value="S24_LexA-like"/>
    <property type="match status" value="1"/>
</dbReference>
<organism evidence="5 6">
    <name type="scientific">Acetobacter pasteurianus</name>
    <name type="common">Acetobacter turbidans</name>
    <dbReference type="NCBI Taxonomy" id="438"/>
    <lineage>
        <taxon>Bacteria</taxon>
        <taxon>Pseudomonadati</taxon>
        <taxon>Pseudomonadota</taxon>
        <taxon>Alphaproteobacteria</taxon>
        <taxon>Acetobacterales</taxon>
        <taxon>Acetobacteraceae</taxon>
        <taxon>Acetobacter</taxon>
    </lineage>
</organism>
<evidence type="ECO:0000313" key="6">
    <source>
        <dbReference type="Proteomes" id="UP000093796"/>
    </source>
</evidence>
<dbReference type="EMBL" id="LYUD01000023">
    <property type="protein sequence ID" value="OAZ76020.1"/>
    <property type="molecule type" value="Genomic_DNA"/>
</dbReference>
<dbReference type="PANTHER" id="PTHR40661:SF3">
    <property type="entry name" value="FELS-1 PROPHAGE TRANSCRIPTIONAL REGULATOR"/>
    <property type="match status" value="1"/>
</dbReference>
<evidence type="ECO:0000313" key="5">
    <source>
        <dbReference type="EMBL" id="OAZ76020.1"/>
    </source>
</evidence>
<proteinExistence type="predicted"/>
<dbReference type="OrthoDB" id="7219726at2"/>
<evidence type="ECO:0000256" key="2">
    <source>
        <dbReference type="ARBA" id="ARBA00023125"/>
    </source>
</evidence>
<keyword evidence="2" id="KW-0238">DNA-binding</keyword>
<comment type="caution">
    <text evidence="5">The sequence shown here is derived from an EMBL/GenBank/DDBJ whole genome shotgun (WGS) entry which is preliminary data.</text>
</comment>
<evidence type="ECO:0000256" key="3">
    <source>
        <dbReference type="ARBA" id="ARBA00023163"/>
    </source>
</evidence>
<feature type="domain" description="HTH cro/C1-type" evidence="4">
    <location>
        <begin position="39"/>
        <end position="77"/>
    </location>
</feature>
<dbReference type="SUPFAM" id="SSF47413">
    <property type="entry name" value="lambda repressor-like DNA-binding domains"/>
    <property type="match status" value="1"/>
</dbReference>
<dbReference type="Proteomes" id="UP000093796">
    <property type="component" value="Unassembled WGS sequence"/>
</dbReference>
<dbReference type="Pfam" id="PF01381">
    <property type="entry name" value="HTH_3"/>
    <property type="match status" value="1"/>
</dbReference>
<sequence length="226" mass="24743">MPRHRHRKRPLMDNQIQLMRERGERLRQAARTIGITHAAKAAGVPYTTLRDYMNGGEMKFSSVAALARVCGVSLDWLAYGVGTPPASSSPLGSDAPARGGHQAVIPWLDNRDEGLRISRTWLEKTFQQDGTSLRLLTVTGDAMSPTLREDDLLIVDTSHQHVQGGGLYALAIEDAILIRRLERRLGGGLRALADNERYPAQELSAEEASQINVIGEIVWSGGSPRG</sequence>
<evidence type="ECO:0000259" key="4">
    <source>
        <dbReference type="PROSITE" id="PS50943"/>
    </source>
</evidence>
<dbReference type="PATRIC" id="fig|438.15.peg.321"/>
<keyword evidence="1" id="KW-0805">Transcription regulation</keyword>
<dbReference type="SMART" id="SM00530">
    <property type="entry name" value="HTH_XRE"/>
    <property type="match status" value="1"/>
</dbReference>
<name>A0A1A0DLX6_ACEPA</name>
<dbReference type="PROSITE" id="PS50943">
    <property type="entry name" value="HTH_CROC1"/>
    <property type="match status" value="1"/>
</dbReference>
<gene>
    <name evidence="5" type="ORF">SRCM100623_00288</name>
</gene>
<dbReference type="InterPro" id="IPR036286">
    <property type="entry name" value="LexA/Signal_pep-like_sf"/>
</dbReference>
<dbReference type="InterPro" id="IPR010982">
    <property type="entry name" value="Lambda_DNA-bd_dom_sf"/>
</dbReference>
<dbReference type="CDD" id="cd00093">
    <property type="entry name" value="HTH_XRE"/>
    <property type="match status" value="1"/>
</dbReference>
<dbReference type="InterPro" id="IPR039418">
    <property type="entry name" value="LexA-like"/>
</dbReference>
<dbReference type="InterPro" id="IPR015927">
    <property type="entry name" value="Peptidase_S24_S26A/B/C"/>
</dbReference>
<dbReference type="Pfam" id="PF00717">
    <property type="entry name" value="Peptidase_S24"/>
    <property type="match status" value="1"/>
</dbReference>
<dbReference type="PANTHER" id="PTHR40661">
    <property type="match status" value="1"/>
</dbReference>
<dbReference type="InterPro" id="IPR001387">
    <property type="entry name" value="Cro/C1-type_HTH"/>
</dbReference>
<evidence type="ECO:0000256" key="1">
    <source>
        <dbReference type="ARBA" id="ARBA00023015"/>
    </source>
</evidence>
<keyword evidence="3" id="KW-0804">Transcription</keyword>
<dbReference type="Gene3D" id="2.10.109.10">
    <property type="entry name" value="Umud Fragment, subunit A"/>
    <property type="match status" value="1"/>
</dbReference>
<dbReference type="GO" id="GO:0003677">
    <property type="term" value="F:DNA binding"/>
    <property type="evidence" value="ECO:0007669"/>
    <property type="project" value="UniProtKB-KW"/>
</dbReference>
<protein>
    <recommendedName>
        <fullName evidence="4">HTH cro/C1-type domain-containing protein</fullName>
    </recommendedName>
</protein>
<dbReference type="SUPFAM" id="SSF51306">
    <property type="entry name" value="LexA/Signal peptidase"/>
    <property type="match status" value="1"/>
</dbReference>
<reference evidence="5 6" key="1">
    <citation type="submission" date="2016-05" db="EMBL/GenBank/DDBJ databases">
        <title>Genome sequencing of Acetobacter pasteurianus strain SRCM100623.</title>
        <authorList>
            <person name="Song Y.R."/>
        </authorList>
    </citation>
    <scope>NUCLEOTIDE SEQUENCE [LARGE SCALE GENOMIC DNA]</scope>
    <source>
        <strain evidence="5 6">SRCM100623</strain>
    </source>
</reference>
<dbReference type="Gene3D" id="1.10.260.40">
    <property type="entry name" value="lambda repressor-like DNA-binding domains"/>
    <property type="match status" value="1"/>
</dbReference>
<accession>A0A1A0DLX6</accession>
<dbReference type="AlphaFoldDB" id="A0A1A0DLX6"/>